<evidence type="ECO:0000259" key="9">
    <source>
        <dbReference type="PROSITE" id="PS50822"/>
    </source>
</evidence>
<dbReference type="Pfam" id="PF16486">
    <property type="entry name" value="ArgoN"/>
    <property type="match status" value="1"/>
</dbReference>
<name>A0AAD3P6L5_NEPGR</name>
<dbReference type="Pfam" id="PF02171">
    <property type="entry name" value="Piwi"/>
    <property type="match status" value="1"/>
</dbReference>
<keyword evidence="11" id="KW-1185">Reference proteome</keyword>
<organism evidence="10 11">
    <name type="scientific">Nepenthes gracilis</name>
    <name type="common">Slender pitcher plant</name>
    <dbReference type="NCBI Taxonomy" id="150966"/>
    <lineage>
        <taxon>Eukaryota</taxon>
        <taxon>Viridiplantae</taxon>
        <taxon>Streptophyta</taxon>
        <taxon>Embryophyta</taxon>
        <taxon>Tracheophyta</taxon>
        <taxon>Spermatophyta</taxon>
        <taxon>Magnoliopsida</taxon>
        <taxon>eudicotyledons</taxon>
        <taxon>Gunneridae</taxon>
        <taxon>Pentapetalae</taxon>
        <taxon>Caryophyllales</taxon>
        <taxon>Nepenthaceae</taxon>
        <taxon>Nepenthes</taxon>
    </lineage>
</organism>
<dbReference type="SMART" id="SM01163">
    <property type="entry name" value="DUF1785"/>
    <property type="match status" value="1"/>
</dbReference>
<keyword evidence="5" id="KW-0943">RNA-mediated gene silencing</keyword>
<evidence type="ECO:0000256" key="6">
    <source>
        <dbReference type="ARBA" id="ARBA00023274"/>
    </source>
</evidence>
<keyword evidence="4" id="KW-0694">RNA-binding</keyword>
<dbReference type="PANTHER" id="PTHR22891">
    <property type="entry name" value="EUKARYOTIC TRANSLATION INITIATION FACTOR 2C"/>
    <property type="match status" value="1"/>
</dbReference>
<dbReference type="InterPro" id="IPR036085">
    <property type="entry name" value="PAZ_dom_sf"/>
</dbReference>
<comment type="caution">
    <text evidence="10">The sequence shown here is derived from an EMBL/GenBank/DDBJ whole genome shotgun (WGS) entry which is preliminary data.</text>
</comment>
<comment type="similarity">
    <text evidence="1">Belongs to the argonaute family. Ago subfamily.</text>
</comment>
<evidence type="ECO:0000259" key="8">
    <source>
        <dbReference type="PROSITE" id="PS50821"/>
    </source>
</evidence>
<reference evidence="10" key="1">
    <citation type="submission" date="2023-05" db="EMBL/GenBank/DDBJ databases">
        <title>Nepenthes gracilis genome sequencing.</title>
        <authorList>
            <person name="Fukushima K."/>
        </authorList>
    </citation>
    <scope>NUCLEOTIDE SEQUENCE</scope>
    <source>
        <strain evidence="10">SING2019-196</strain>
    </source>
</reference>
<dbReference type="SMART" id="SM00950">
    <property type="entry name" value="Piwi"/>
    <property type="match status" value="1"/>
</dbReference>
<dbReference type="SUPFAM" id="SSF101690">
    <property type="entry name" value="PAZ domain"/>
    <property type="match status" value="1"/>
</dbReference>
<dbReference type="Proteomes" id="UP001279734">
    <property type="component" value="Unassembled WGS sequence"/>
</dbReference>
<evidence type="ECO:0000256" key="2">
    <source>
        <dbReference type="ARBA" id="ARBA00022491"/>
    </source>
</evidence>
<dbReference type="InterPro" id="IPR003100">
    <property type="entry name" value="PAZ_dom"/>
</dbReference>
<dbReference type="CDD" id="cd04657">
    <property type="entry name" value="Piwi_ago-like"/>
    <property type="match status" value="1"/>
</dbReference>
<keyword evidence="6" id="KW-0687">Ribonucleoprotein</keyword>
<keyword evidence="3" id="KW-0810">Translation regulation</keyword>
<dbReference type="InterPro" id="IPR012337">
    <property type="entry name" value="RNaseH-like_sf"/>
</dbReference>
<dbReference type="InterPro" id="IPR003165">
    <property type="entry name" value="Piwi"/>
</dbReference>
<evidence type="ECO:0000313" key="11">
    <source>
        <dbReference type="Proteomes" id="UP001279734"/>
    </source>
</evidence>
<evidence type="ECO:0000256" key="4">
    <source>
        <dbReference type="ARBA" id="ARBA00022884"/>
    </source>
</evidence>
<dbReference type="GO" id="GO:1990904">
    <property type="term" value="C:ribonucleoprotein complex"/>
    <property type="evidence" value="ECO:0007669"/>
    <property type="project" value="UniProtKB-KW"/>
</dbReference>
<dbReference type="InterPro" id="IPR032474">
    <property type="entry name" value="Argonaute_N"/>
</dbReference>
<dbReference type="SMART" id="SM00949">
    <property type="entry name" value="PAZ"/>
    <property type="match status" value="1"/>
</dbReference>
<accession>A0AAD3P6L5</accession>
<dbReference type="CDD" id="cd02846">
    <property type="entry name" value="PAZ_argonaute_like"/>
    <property type="match status" value="1"/>
</dbReference>
<feature type="domain" description="PAZ" evidence="8">
    <location>
        <begin position="313"/>
        <end position="429"/>
    </location>
</feature>
<dbReference type="FunFam" id="2.170.260.10:FF:000008">
    <property type="entry name" value="Protein argonaute 7"/>
    <property type="match status" value="1"/>
</dbReference>
<keyword evidence="2" id="KW-0678">Repressor</keyword>
<dbReference type="Gene3D" id="3.40.50.2300">
    <property type="match status" value="1"/>
</dbReference>
<dbReference type="InterPro" id="IPR014811">
    <property type="entry name" value="ArgoL1"/>
</dbReference>
<dbReference type="InterPro" id="IPR032473">
    <property type="entry name" value="Argonaute_Mid_dom"/>
</dbReference>
<dbReference type="EMBL" id="BSYO01000001">
    <property type="protein sequence ID" value="GMG98718.1"/>
    <property type="molecule type" value="Genomic_DNA"/>
</dbReference>
<protein>
    <submittedName>
        <fullName evidence="10">Uncharacterized protein</fullName>
    </submittedName>
</protein>
<dbReference type="Pfam" id="PF08699">
    <property type="entry name" value="ArgoL1"/>
    <property type="match status" value="1"/>
</dbReference>
<evidence type="ECO:0000256" key="5">
    <source>
        <dbReference type="ARBA" id="ARBA00023158"/>
    </source>
</evidence>
<dbReference type="Pfam" id="PF16487">
    <property type="entry name" value="ArgoMid"/>
    <property type="match status" value="1"/>
</dbReference>
<gene>
    <name evidence="10" type="ORF">Nepgr_000558</name>
</gene>
<dbReference type="PROSITE" id="PS50822">
    <property type="entry name" value="PIWI"/>
    <property type="match status" value="1"/>
</dbReference>
<dbReference type="SUPFAM" id="SSF53098">
    <property type="entry name" value="Ribonuclease H-like"/>
    <property type="match status" value="1"/>
</dbReference>
<dbReference type="Gene3D" id="3.30.420.10">
    <property type="entry name" value="Ribonuclease H-like superfamily/Ribonuclease H"/>
    <property type="match status" value="1"/>
</dbReference>
<feature type="region of interest" description="Disordered" evidence="7">
    <location>
        <begin position="1"/>
        <end position="23"/>
    </location>
</feature>
<dbReference type="GO" id="GO:0051607">
    <property type="term" value="P:defense response to virus"/>
    <property type="evidence" value="ECO:0007669"/>
    <property type="project" value="UniProtKB-ARBA"/>
</dbReference>
<dbReference type="GO" id="GO:0031047">
    <property type="term" value="P:regulatory ncRNA-mediated gene silencing"/>
    <property type="evidence" value="ECO:0007669"/>
    <property type="project" value="UniProtKB-KW"/>
</dbReference>
<dbReference type="GO" id="GO:0006417">
    <property type="term" value="P:regulation of translation"/>
    <property type="evidence" value="ECO:0007669"/>
    <property type="project" value="UniProtKB-KW"/>
</dbReference>
<dbReference type="Pfam" id="PF02170">
    <property type="entry name" value="PAZ"/>
    <property type="match status" value="1"/>
</dbReference>
<proteinExistence type="inferred from homology"/>
<evidence type="ECO:0000256" key="1">
    <source>
        <dbReference type="ARBA" id="ARBA00008201"/>
    </source>
</evidence>
<dbReference type="FunFam" id="3.30.420.10:FF:000091">
    <property type="entry name" value="Protein argonaute 3"/>
    <property type="match status" value="1"/>
</dbReference>
<evidence type="ECO:0000256" key="3">
    <source>
        <dbReference type="ARBA" id="ARBA00022845"/>
    </source>
</evidence>
<dbReference type="InterPro" id="IPR045246">
    <property type="entry name" value="Piwi_ago-like"/>
</dbReference>
<dbReference type="Gene3D" id="2.170.260.10">
    <property type="entry name" value="paz domain"/>
    <property type="match status" value="1"/>
</dbReference>
<feature type="compositionally biased region" description="Low complexity" evidence="7">
    <location>
        <begin position="13"/>
        <end position="23"/>
    </location>
</feature>
<dbReference type="AlphaFoldDB" id="A0AAD3P6L5"/>
<feature type="compositionally biased region" description="Polar residues" evidence="7">
    <location>
        <begin position="1"/>
        <end position="12"/>
    </location>
</feature>
<dbReference type="InterPro" id="IPR036397">
    <property type="entry name" value="RNaseH_sf"/>
</dbReference>
<sequence>MNSAVPQGAKTTFPSAASSPPRPAFSPVVFKKPKSWAFFQCIRGSSVSRSIEYREGTFRKRPSALPTTFNSSGCCLDWLDSFSNYSMISRPEVGSTGHHISLLVNHFTVAVKSPDEIFYQYSVKLTFGDDITVESKAVGRKVIGRLYQTYSSELSGKQLIYDGGKILYTVGPLPRSTFEFTVMLEESCAKSCGSPREHVKKSKHSSQSKVFKVVISYSTKIPLQSIALAPKESKVDEIQDALRVLDVLLRHQSANKGFLVVRQSFFKDDSRNLIDVGGGVTGLRGFHSSFRMIQAGLSLNMDAATTIVLSPGPILDFLLANQNVREPRYIDWAKAKRMLKNLRIKTRHTNREYKISGLSEKPCYQQSFPMRIRNEGNSKAERTVETTVFDYFTKQRGFELSYSKYTPCLDVGKPKCPNYLPMELCSLVPLQRYTKALSPMQSASLVEKSRQKPQEQIKVLTDTLRDCQYDNEPLLAACGILIEKQFMQVGGRILEAPKLKVGKGEDCIPRNGRWNFNNKQFISPVKIERWAIVNFSSRCDTSHLSRELINCGRNKGVHIERPYALIEEDQRMKKATPLVRVDEMFEKLQDKLPGEPEFILCVLPERKNSDLYGPWKMRSLCKFGVVTQCVSPIKITDQYLTNVLLKINAKLGGTNSMLAVEQASCIPLIKDTPTMILGMDVSHGSPGESDIPSIVAVVGSLSWPHISRYRAAVRSQSPKVEMIECLFKPLENGEDDGIMRELLYNFYTTSKAQKPRQIIIFRDGVSESQFHQVLNIELEQIKQAYLGLGELDLPKFTVIVAQKNHHTKLFQTGSPENVPPGTIVDTEIVHPRNYDFYLCSHAGLFGTVRPTHYHVLLDEIGFSADELQNFINSLCYVYQRSTCAVSVVAPISYAHLAAKQVGQFIKFEELSETACVHEGITTAESVPVPELPRLVKRGTDCGAHGFWGKCRKDFGLVSCHRLNYHTTVLYIPWMVKYCPFYKGVMRSFEWDVEILAAFSSLFTVEGPYAVEPNDLKRVADSNVTVVEEDTANCLGTEHARWAAIAAAA</sequence>
<dbReference type="PROSITE" id="PS50821">
    <property type="entry name" value="PAZ"/>
    <property type="match status" value="1"/>
</dbReference>
<evidence type="ECO:0000313" key="10">
    <source>
        <dbReference type="EMBL" id="GMG98718.1"/>
    </source>
</evidence>
<dbReference type="GO" id="GO:0003723">
    <property type="term" value="F:RNA binding"/>
    <property type="evidence" value="ECO:0007669"/>
    <property type="project" value="UniProtKB-KW"/>
</dbReference>
<feature type="domain" description="Piwi" evidence="9">
    <location>
        <begin position="598"/>
        <end position="906"/>
    </location>
</feature>
<evidence type="ECO:0000256" key="7">
    <source>
        <dbReference type="SAM" id="MobiDB-lite"/>
    </source>
</evidence>